<name>A0A4S8N2T5_9ACTN</name>
<feature type="coiled-coil region" evidence="1">
    <location>
        <begin position="49"/>
        <end position="146"/>
    </location>
</feature>
<proteinExistence type="predicted"/>
<dbReference type="Gene3D" id="1.20.1480.30">
    <property type="entry name" value="Designed four-helix bundle protein"/>
    <property type="match status" value="1"/>
</dbReference>
<evidence type="ECO:0000313" key="3">
    <source>
        <dbReference type="Proteomes" id="UP000307087"/>
    </source>
</evidence>
<comment type="caution">
    <text evidence="2">The sequence shown here is derived from an EMBL/GenBank/DDBJ whole genome shotgun (WGS) entry which is preliminary data.</text>
</comment>
<dbReference type="SUPFAM" id="SSF57997">
    <property type="entry name" value="Tropomyosin"/>
    <property type="match status" value="1"/>
</dbReference>
<sequence>MRFFPSASWLRRTLDRLPVWARPEWIVTMTAALVVVAGLAVPLAVADDRDDLENKQDQVQGQINSVQDDIEEASGQVAAISRRLARVRDKLRTARDRLATAQGELADARAVSSRLATQLTKAEERLEVAREKLAQARIDVADQRDEGRDTIIRRATGGNAQLDLIAAYAQGETMEDLLVSQSSAKVITGRQQQTLDSLVEAEEILAEHRAEVRSARDEVADAKTAADDNVRTVARLVRHIAAGKNRVAAL</sequence>
<dbReference type="AlphaFoldDB" id="A0A4S8N2T5"/>
<protein>
    <recommendedName>
        <fullName evidence="4">Peptidase M23</fullName>
    </recommendedName>
</protein>
<organism evidence="2 3">
    <name type="scientific">Nocardioides caeni</name>
    <dbReference type="NCBI Taxonomy" id="574700"/>
    <lineage>
        <taxon>Bacteria</taxon>
        <taxon>Bacillati</taxon>
        <taxon>Actinomycetota</taxon>
        <taxon>Actinomycetes</taxon>
        <taxon>Propionibacteriales</taxon>
        <taxon>Nocardioidaceae</taxon>
        <taxon>Nocardioides</taxon>
    </lineage>
</organism>
<accession>A0A4S8N2T5</accession>
<keyword evidence="3" id="KW-1185">Reference proteome</keyword>
<keyword evidence="1" id="KW-0175">Coiled coil</keyword>
<dbReference type="RefSeq" id="WP_136564275.1">
    <property type="nucleotide sequence ID" value="NZ_STGW01000018.1"/>
</dbReference>
<evidence type="ECO:0000313" key="2">
    <source>
        <dbReference type="EMBL" id="THV09064.1"/>
    </source>
</evidence>
<evidence type="ECO:0008006" key="4">
    <source>
        <dbReference type="Google" id="ProtNLM"/>
    </source>
</evidence>
<reference evidence="2 3" key="1">
    <citation type="journal article" date="2009" name="Int. J. Syst. Evol. Microbiol.">
        <title>Nocardioides caeni sp. nov., isolated from wastewater.</title>
        <authorList>
            <person name="Yoon J.H."/>
            <person name="Kang S.J."/>
            <person name="Park S."/>
            <person name="Kim W."/>
            <person name="Oh T.K."/>
        </authorList>
    </citation>
    <scope>NUCLEOTIDE SEQUENCE [LARGE SCALE GENOMIC DNA]</scope>
    <source>
        <strain evidence="2 3">DSM 23134</strain>
    </source>
</reference>
<dbReference type="EMBL" id="STGW01000018">
    <property type="protein sequence ID" value="THV09064.1"/>
    <property type="molecule type" value="Genomic_DNA"/>
</dbReference>
<feature type="coiled-coil region" evidence="1">
    <location>
        <begin position="198"/>
        <end position="225"/>
    </location>
</feature>
<feature type="non-terminal residue" evidence="2">
    <location>
        <position position="250"/>
    </location>
</feature>
<gene>
    <name evidence="2" type="ORF">E9934_17935</name>
</gene>
<dbReference type="Proteomes" id="UP000307087">
    <property type="component" value="Unassembled WGS sequence"/>
</dbReference>
<evidence type="ECO:0000256" key="1">
    <source>
        <dbReference type="SAM" id="Coils"/>
    </source>
</evidence>